<dbReference type="EMBL" id="CM029048">
    <property type="protein sequence ID" value="KAG2579297.1"/>
    <property type="molecule type" value="Genomic_DNA"/>
</dbReference>
<feature type="compositionally biased region" description="Low complexity" evidence="1">
    <location>
        <begin position="109"/>
        <end position="118"/>
    </location>
</feature>
<feature type="compositionally biased region" description="Basic and acidic residues" evidence="1">
    <location>
        <begin position="67"/>
        <end position="86"/>
    </location>
</feature>
<protein>
    <submittedName>
        <fullName evidence="2">Uncharacterized protein</fullName>
    </submittedName>
</protein>
<dbReference type="Proteomes" id="UP000823388">
    <property type="component" value="Chromosome 6N"/>
</dbReference>
<feature type="compositionally biased region" description="Basic residues" evidence="1">
    <location>
        <begin position="9"/>
        <end position="23"/>
    </location>
</feature>
<dbReference type="AlphaFoldDB" id="A0A8T0R0X3"/>
<name>A0A8T0R0X3_PANVG</name>
<organism evidence="2 3">
    <name type="scientific">Panicum virgatum</name>
    <name type="common">Blackwell switchgrass</name>
    <dbReference type="NCBI Taxonomy" id="38727"/>
    <lineage>
        <taxon>Eukaryota</taxon>
        <taxon>Viridiplantae</taxon>
        <taxon>Streptophyta</taxon>
        <taxon>Embryophyta</taxon>
        <taxon>Tracheophyta</taxon>
        <taxon>Spermatophyta</taxon>
        <taxon>Magnoliopsida</taxon>
        <taxon>Liliopsida</taxon>
        <taxon>Poales</taxon>
        <taxon>Poaceae</taxon>
        <taxon>PACMAD clade</taxon>
        <taxon>Panicoideae</taxon>
        <taxon>Panicodae</taxon>
        <taxon>Paniceae</taxon>
        <taxon>Panicinae</taxon>
        <taxon>Panicum</taxon>
        <taxon>Panicum sect. Hiantes</taxon>
    </lineage>
</organism>
<evidence type="ECO:0000313" key="2">
    <source>
        <dbReference type="EMBL" id="KAG2579297.1"/>
    </source>
</evidence>
<feature type="region of interest" description="Disordered" evidence="1">
    <location>
        <begin position="1"/>
        <end position="51"/>
    </location>
</feature>
<gene>
    <name evidence="2" type="ORF">PVAP13_6NG244618</name>
</gene>
<evidence type="ECO:0000313" key="3">
    <source>
        <dbReference type="Proteomes" id="UP000823388"/>
    </source>
</evidence>
<keyword evidence="3" id="KW-1185">Reference proteome</keyword>
<feature type="region of interest" description="Disordered" evidence="1">
    <location>
        <begin position="64"/>
        <end position="131"/>
    </location>
</feature>
<comment type="caution">
    <text evidence="2">The sequence shown here is derived from an EMBL/GenBank/DDBJ whole genome shotgun (WGS) entry which is preliminary data.</text>
</comment>
<evidence type="ECO:0000256" key="1">
    <source>
        <dbReference type="SAM" id="MobiDB-lite"/>
    </source>
</evidence>
<sequence length="244" mass="25808">MLGPCRCGQRARARARHRARRLRATVSAATARGGKRDDGGAGRIEAEPNSPPFGVVLAAVAARRGKREGSGRRCRKSREQEGDPAPRPRLHPVLQPPWPTREGTGRMEGNPAAAAHEFGAGGGAPARAEADKGGGWARQTLLHNGLARPSPELKAASMARAHGRRAAWEEEGRHPLKPPCTSHLCCGRRERPGRRAAAGEGVRAGGPPAAAAAWGWVWRGGRVGGAGRNFFYGMGIGTVLNRYG</sequence>
<accession>A0A8T0R0X3</accession>
<proteinExistence type="predicted"/>
<feature type="compositionally biased region" description="Basic and acidic residues" evidence="1">
    <location>
        <begin position="34"/>
        <end position="46"/>
    </location>
</feature>
<reference evidence="2" key="1">
    <citation type="submission" date="2020-05" db="EMBL/GenBank/DDBJ databases">
        <title>WGS assembly of Panicum virgatum.</title>
        <authorList>
            <person name="Lovell J.T."/>
            <person name="Jenkins J."/>
            <person name="Shu S."/>
            <person name="Juenger T.E."/>
            <person name="Schmutz J."/>
        </authorList>
    </citation>
    <scope>NUCLEOTIDE SEQUENCE</scope>
    <source>
        <strain evidence="2">AP13</strain>
    </source>
</reference>